<proteinExistence type="predicted"/>
<gene>
    <name evidence="1" type="ORF">OUZ56_029629</name>
</gene>
<name>A0ABR0B7D1_9CRUS</name>
<evidence type="ECO:0000313" key="2">
    <source>
        <dbReference type="Proteomes" id="UP001234178"/>
    </source>
</evidence>
<protein>
    <submittedName>
        <fullName evidence="1">Uncharacterized protein</fullName>
    </submittedName>
</protein>
<sequence>MKHHRPVSYMCWLKRLKCNPNTIPRRTFYRLRQHVVGRRTSSVETQNLNLNRNNVGEGHGHVAQDTTAVDDNEFGHENLGAVDDSSSDGNYLPLAEEFGEFSDNDDYPRVGDDGIGPSSLWSGFKKPDIETFWVPFLKEIENLFISGFKWTSNLGITRLSKVIFPLVIADAPTRCMLSNSMQFNAFYGCGYCLNQGREGF</sequence>
<dbReference type="EMBL" id="JAOYFB010000040">
    <property type="protein sequence ID" value="KAK4037598.1"/>
    <property type="molecule type" value="Genomic_DNA"/>
</dbReference>
<reference evidence="1 2" key="1">
    <citation type="journal article" date="2023" name="Nucleic Acids Res.">
        <title>The hologenome of Daphnia magna reveals possible DNA methylation and microbiome-mediated evolution of the host genome.</title>
        <authorList>
            <person name="Chaturvedi A."/>
            <person name="Li X."/>
            <person name="Dhandapani V."/>
            <person name="Marshall H."/>
            <person name="Kissane S."/>
            <person name="Cuenca-Cambronero M."/>
            <person name="Asole G."/>
            <person name="Calvet F."/>
            <person name="Ruiz-Romero M."/>
            <person name="Marangio P."/>
            <person name="Guigo R."/>
            <person name="Rago D."/>
            <person name="Mirbahai L."/>
            <person name="Eastwood N."/>
            <person name="Colbourne J.K."/>
            <person name="Zhou J."/>
            <person name="Mallon E."/>
            <person name="Orsini L."/>
        </authorList>
    </citation>
    <scope>NUCLEOTIDE SEQUENCE [LARGE SCALE GENOMIC DNA]</scope>
    <source>
        <strain evidence="1">LRV0_1</strain>
    </source>
</reference>
<keyword evidence="2" id="KW-1185">Reference proteome</keyword>
<organism evidence="1 2">
    <name type="scientific">Daphnia magna</name>
    <dbReference type="NCBI Taxonomy" id="35525"/>
    <lineage>
        <taxon>Eukaryota</taxon>
        <taxon>Metazoa</taxon>
        <taxon>Ecdysozoa</taxon>
        <taxon>Arthropoda</taxon>
        <taxon>Crustacea</taxon>
        <taxon>Branchiopoda</taxon>
        <taxon>Diplostraca</taxon>
        <taxon>Cladocera</taxon>
        <taxon>Anomopoda</taxon>
        <taxon>Daphniidae</taxon>
        <taxon>Daphnia</taxon>
    </lineage>
</organism>
<dbReference type="Proteomes" id="UP001234178">
    <property type="component" value="Unassembled WGS sequence"/>
</dbReference>
<accession>A0ABR0B7D1</accession>
<evidence type="ECO:0000313" key="1">
    <source>
        <dbReference type="EMBL" id="KAK4037598.1"/>
    </source>
</evidence>
<comment type="caution">
    <text evidence="1">The sequence shown here is derived from an EMBL/GenBank/DDBJ whole genome shotgun (WGS) entry which is preliminary data.</text>
</comment>